<dbReference type="AlphaFoldDB" id="A0A6H1ZBE1"/>
<name>A0A6H1ZBE1_9ZZZZ</name>
<reference evidence="1" key="1">
    <citation type="submission" date="2020-03" db="EMBL/GenBank/DDBJ databases">
        <title>The deep terrestrial virosphere.</title>
        <authorList>
            <person name="Holmfeldt K."/>
            <person name="Nilsson E."/>
            <person name="Simone D."/>
            <person name="Lopez-Fernandez M."/>
            <person name="Wu X."/>
            <person name="de Brujin I."/>
            <person name="Lundin D."/>
            <person name="Andersson A."/>
            <person name="Bertilsson S."/>
            <person name="Dopson M."/>
        </authorList>
    </citation>
    <scope>NUCLEOTIDE SEQUENCE</scope>
    <source>
        <strain evidence="1">TM448A00147</strain>
        <strain evidence="2">TM448B00305</strain>
    </source>
</reference>
<sequence>MSKPDEPTAAITRGLSGLLAALSTFEVTTSERFGDWTEDEELALDWLRMWVDAGAATLPKETP</sequence>
<gene>
    <name evidence="1" type="ORF">TM448A00147_0010</name>
    <name evidence="2" type="ORF">TM448B00305_0019</name>
</gene>
<protein>
    <submittedName>
        <fullName evidence="1">Uncharacterized protein</fullName>
    </submittedName>
</protein>
<accession>A0A6H1ZBE1</accession>
<dbReference type="EMBL" id="MT143980">
    <property type="protein sequence ID" value="QJA44751.1"/>
    <property type="molecule type" value="Genomic_DNA"/>
</dbReference>
<dbReference type="EMBL" id="MT144608">
    <property type="protein sequence ID" value="QJH94898.1"/>
    <property type="molecule type" value="Genomic_DNA"/>
</dbReference>
<proteinExistence type="predicted"/>
<evidence type="ECO:0000313" key="2">
    <source>
        <dbReference type="EMBL" id="QJH94898.1"/>
    </source>
</evidence>
<evidence type="ECO:0000313" key="1">
    <source>
        <dbReference type="EMBL" id="QJA44751.1"/>
    </source>
</evidence>
<organism evidence="1">
    <name type="scientific">viral metagenome</name>
    <dbReference type="NCBI Taxonomy" id="1070528"/>
    <lineage>
        <taxon>unclassified sequences</taxon>
        <taxon>metagenomes</taxon>
        <taxon>organismal metagenomes</taxon>
    </lineage>
</organism>